<sequence>MVKIAKIYDPSTIRCLKLTDGWMEIKFFQWEVEMIRSIIITILAATLWGEPFRYCVVVSENTLNDPNWGPVVDTLIARYGGRIFTHTGDPRQVKDSLVDYQPSHVCFVYQVSEITSYGCLSLVTTINQMLRQLDSDPYGDARWGILTGYDANDAMRIATEKPKNYIYTAILKDCGGLLKWVKQGIYFACHQYHLVKLKRAPCETVETYYDGPTDCTDTICTLINNDTFDIIMPAGHGNHNAWQLHYPYADSEGFIRSANGQVYGDPYSGSNININSTNAKVFYSPYNCYHGLIQGTGSFVPSWFHTGGACQFYGNTKPVAYEYMGGASHFYLWPMQGRFTFAEIQFLTNQQLLFCLFNNKPGTNPSGLNYDKDSWCLYGNPAQEFRIYQVTSPYYRKPWCTFDYSIRHGQSRDTVTFKITVQYDSTKPWRSYGEPVIDFLPFKAESIEIISTNAHDAVVTDNFVLLNVWNIGDPYLREGETREVVFAVNSIPEVAELPSEKPMPSITVYPNPFRNQVNFRIDAKHSGIKVKIFDANGRLIKVLPEGKFTWRGETENGREAPPGIYFYRVERVTGKLIKVR</sequence>
<dbReference type="Pfam" id="PF18962">
    <property type="entry name" value="Por_Secre_tail"/>
    <property type="match status" value="1"/>
</dbReference>
<feature type="domain" description="Secretion system C-terminal sorting" evidence="1">
    <location>
        <begin position="508"/>
        <end position="575"/>
    </location>
</feature>
<evidence type="ECO:0000259" key="1">
    <source>
        <dbReference type="Pfam" id="PF18962"/>
    </source>
</evidence>
<protein>
    <recommendedName>
        <fullName evidence="1">Secretion system C-terminal sorting domain-containing protein</fullName>
    </recommendedName>
</protein>
<gene>
    <name evidence="2" type="ORF">DRP53_09705</name>
</gene>
<evidence type="ECO:0000313" key="3">
    <source>
        <dbReference type="Proteomes" id="UP000268469"/>
    </source>
</evidence>
<dbReference type="InterPro" id="IPR026444">
    <property type="entry name" value="Secre_tail"/>
</dbReference>
<reference evidence="2 3" key="1">
    <citation type="submission" date="2018-06" db="EMBL/GenBank/DDBJ databases">
        <title>Extensive metabolic versatility and redundancy in microbially diverse, dynamic hydrothermal sediments.</title>
        <authorList>
            <person name="Dombrowski N."/>
            <person name="Teske A."/>
            <person name="Baker B.J."/>
        </authorList>
    </citation>
    <scope>NUCLEOTIDE SEQUENCE [LARGE SCALE GENOMIC DNA]</scope>
    <source>
        <strain evidence="2">B36_G15</strain>
    </source>
</reference>
<dbReference type="EMBL" id="QNBE01000120">
    <property type="protein sequence ID" value="RKX68910.1"/>
    <property type="molecule type" value="Genomic_DNA"/>
</dbReference>
<name>A0A660SFZ6_UNCW3</name>
<dbReference type="Gene3D" id="2.60.40.4070">
    <property type="match status" value="1"/>
</dbReference>
<dbReference type="NCBIfam" id="TIGR04183">
    <property type="entry name" value="Por_Secre_tail"/>
    <property type="match status" value="1"/>
</dbReference>
<proteinExistence type="predicted"/>
<evidence type="ECO:0000313" key="2">
    <source>
        <dbReference type="EMBL" id="RKX68910.1"/>
    </source>
</evidence>
<dbReference type="AlphaFoldDB" id="A0A660SFZ6"/>
<comment type="caution">
    <text evidence="2">The sequence shown here is derived from an EMBL/GenBank/DDBJ whole genome shotgun (WGS) entry which is preliminary data.</text>
</comment>
<dbReference type="Proteomes" id="UP000268469">
    <property type="component" value="Unassembled WGS sequence"/>
</dbReference>
<organism evidence="2 3">
    <name type="scientific">candidate division WOR-3 bacterium</name>
    <dbReference type="NCBI Taxonomy" id="2052148"/>
    <lineage>
        <taxon>Bacteria</taxon>
        <taxon>Bacteria division WOR-3</taxon>
    </lineage>
</organism>
<accession>A0A660SFZ6</accession>